<dbReference type="GO" id="GO:0006167">
    <property type="term" value="P:AMP biosynthetic process"/>
    <property type="evidence" value="ECO:0007669"/>
    <property type="project" value="TreeGrafter"/>
</dbReference>
<evidence type="ECO:0000313" key="5">
    <source>
        <dbReference type="Proteomes" id="UP000708148"/>
    </source>
</evidence>
<dbReference type="GO" id="GO:0006754">
    <property type="term" value="P:ATP biosynthetic process"/>
    <property type="evidence" value="ECO:0007669"/>
    <property type="project" value="TreeGrafter"/>
</dbReference>
<dbReference type="InterPro" id="IPR020084">
    <property type="entry name" value="NUDIX_hydrolase_CS"/>
</dbReference>
<dbReference type="CDD" id="cd02883">
    <property type="entry name" value="NUDIX_Hydrolase"/>
    <property type="match status" value="1"/>
</dbReference>
<dbReference type="OrthoDB" id="10266452at2759"/>
<evidence type="ECO:0000256" key="1">
    <source>
        <dbReference type="ARBA" id="ARBA00022801"/>
    </source>
</evidence>
<comment type="caution">
    <text evidence="4">The sequence shown here is derived from an EMBL/GenBank/DDBJ whole genome shotgun (WGS) entry which is preliminary data.</text>
</comment>
<dbReference type="InterPro" id="IPR020476">
    <property type="entry name" value="Nudix_hydrolase"/>
</dbReference>
<dbReference type="InterPro" id="IPR051325">
    <property type="entry name" value="Nudix_hydrolase_domain"/>
</dbReference>
<dbReference type="EMBL" id="CAJHUC010001472">
    <property type="protein sequence ID" value="CAD7701252.1"/>
    <property type="molecule type" value="Genomic_DNA"/>
</dbReference>
<reference evidence="4" key="1">
    <citation type="submission" date="2020-12" db="EMBL/GenBank/DDBJ databases">
        <authorList>
            <person name="Iha C."/>
        </authorList>
    </citation>
    <scope>NUCLEOTIDE SEQUENCE</scope>
</reference>
<sequence>MDPRWTKETGCPTWGFSIVICRNAQNKYLAVNETRDRGWWVPGGRLEPGEDFFQAAHRETKEEAGIDISIKGILRVEYSPMGRAGARQRVIFYAEPADESQAPKSQADEESLEARWVSVEEFMALGKLRGGELVEWGRYLDAGGAVYPREVLADEGDEVWAPTG</sequence>
<dbReference type="SUPFAM" id="SSF55811">
    <property type="entry name" value="Nudix"/>
    <property type="match status" value="1"/>
</dbReference>
<dbReference type="AlphaFoldDB" id="A0A8S1JC94"/>
<comment type="similarity">
    <text evidence="2">Belongs to the Nudix hydrolase family.</text>
</comment>
<gene>
    <name evidence="4" type="ORF">OSTQU699_LOCUS6611</name>
</gene>
<dbReference type="Pfam" id="PF00293">
    <property type="entry name" value="NUDIX"/>
    <property type="match status" value="1"/>
</dbReference>
<evidence type="ECO:0000313" key="4">
    <source>
        <dbReference type="EMBL" id="CAD7701252.1"/>
    </source>
</evidence>
<feature type="domain" description="Nudix hydrolase" evidence="3">
    <location>
        <begin position="11"/>
        <end position="139"/>
    </location>
</feature>
<accession>A0A8S1JC94</accession>
<dbReference type="GO" id="GO:0004081">
    <property type="term" value="F:bis(5'-nucleosyl)-tetraphosphatase (asymmetrical) activity"/>
    <property type="evidence" value="ECO:0007669"/>
    <property type="project" value="TreeGrafter"/>
</dbReference>
<protein>
    <recommendedName>
        <fullName evidence="3">Nudix hydrolase domain-containing protein</fullName>
    </recommendedName>
</protein>
<dbReference type="PRINTS" id="PR00502">
    <property type="entry name" value="NUDIXFAMILY"/>
</dbReference>
<evidence type="ECO:0000256" key="2">
    <source>
        <dbReference type="RuleBase" id="RU003476"/>
    </source>
</evidence>
<keyword evidence="5" id="KW-1185">Reference proteome</keyword>
<organism evidence="4 5">
    <name type="scientific">Ostreobium quekettii</name>
    <dbReference type="NCBI Taxonomy" id="121088"/>
    <lineage>
        <taxon>Eukaryota</taxon>
        <taxon>Viridiplantae</taxon>
        <taxon>Chlorophyta</taxon>
        <taxon>core chlorophytes</taxon>
        <taxon>Ulvophyceae</taxon>
        <taxon>TCBD clade</taxon>
        <taxon>Bryopsidales</taxon>
        <taxon>Ostreobineae</taxon>
        <taxon>Ostreobiaceae</taxon>
        <taxon>Ostreobium</taxon>
    </lineage>
</organism>
<dbReference type="PROSITE" id="PS51462">
    <property type="entry name" value="NUDIX"/>
    <property type="match status" value="1"/>
</dbReference>
<name>A0A8S1JC94_9CHLO</name>
<evidence type="ECO:0000259" key="3">
    <source>
        <dbReference type="PROSITE" id="PS51462"/>
    </source>
</evidence>
<dbReference type="Proteomes" id="UP000708148">
    <property type="component" value="Unassembled WGS sequence"/>
</dbReference>
<dbReference type="PANTHER" id="PTHR21340">
    <property type="entry name" value="DIADENOSINE 5,5-P1,P4-TETRAPHOSPHATE PYROPHOSPHOHYDROLASE MUTT"/>
    <property type="match status" value="1"/>
</dbReference>
<keyword evidence="1 2" id="KW-0378">Hydrolase</keyword>
<dbReference type="Gene3D" id="3.90.79.10">
    <property type="entry name" value="Nucleoside Triphosphate Pyrophosphohydrolase"/>
    <property type="match status" value="1"/>
</dbReference>
<dbReference type="PANTHER" id="PTHR21340:SF0">
    <property type="entry name" value="BIS(5'-NUCLEOSYL)-TETRAPHOSPHATASE [ASYMMETRICAL]"/>
    <property type="match status" value="1"/>
</dbReference>
<dbReference type="PROSITE" id="PS00893">
    <property type="entry name" value="NUDIX_BOX"/>
    <property type="match status" value="1"/>
</dbReference>
<dbReference type="InterPro" id="IPR000086">
    <property type="entry name" value="NUDIX_hydrolase_dom"/>
</dbReference>
<dbReference type="InterPro" id="IPR015797">
    <property type="entry name" value="NUDIX_hydrolase-like_dom_sf"/>
</dbReference>
<proteinExistence type="inferred from homology"/>